<evidence type="ECO:0000313" key="3">
    <source>
        <dbReference type="Proteomes" id="UP000015101"/>
    </source>
</evidence>
<dbReference type="AlphaFoldDB" id="T1EK15"/>
<sequence length="67" mass="7646">ARIIFKIAVLTFKTLLLKFPTYLYDLISRHEHTRSLRSSSTGFLNITIAGSHLAGRGFRHAAPYVWN</sequence>
<dbReference type="HOGENOM" id="CLU_2819885_0_0_1"/>
<dbReference type="InParanoid" id="T1EK15"/>
<keyword evidence="3" id="KW-1185">Reference proteome</keyword>
<dbReference type="CTD" id="20196915"/>
<dbReference type="EnsemblMetazoa" id="HelroT147572">
    <property type="protein sequence ID" value="HelroP147572"/>
    <property type="gene ID" value="HelroG147572"/>
</dbReference>
<organism evidence="2 3">
    <name type="scientific">Helobdella robusta</name>
    <name type="common">Californian leech</name>
    <dbReference type="NCBI Taxonomy" id="6412"/>
    <lineage>
        <taxon>Eukaryota</taxon>
        <taxon>Metazoa</taxon>
        <taxon>Spiralia</taxon>
        <taxon>Lophotrochozoa</taxon>
        <taxon>Annelida</taxon>
        <taxon>Clitellata</taxon>
        <taxon>Hirudinea</taxon>
        <taxon>Rhynchobdellida</taxon>
        <taxon>Glossiphoniidae</taxon>
        <taxon>Helobdella</taxon>
    </lineage>
</organism>
<reference evidence="3" key="1">
    <citation type="submission" date="2012-12" db="EMBL/GenBank/DDBJ databases">
        <authorList>
            <person name="Hellsten U."/>
            <person name="Grimwood J."/>
            <person name="Chapman J.A."/>
            <person name="Shapiro H."/>
            <person name="Aerts A."/>
            <person name="Otillar R.P."/>
            <person name="Terry A.Y."/>
            <person name="Boore J.L."/>
            <person name="Simakov O."/>
            <person name="Marletaz F."/>
            <person name="Cho S.-J."/>
            <person name="Edsinger-Gonzales E."/>
            <person name="Havlak P."/>
            <person name="Kuo D.-H."/>
            <person name="Larsson T."/>
            <person name="Lv J."/>
            <person name="Arendt D."/>
            <person name="Savage R."/>
            <person name="Osoegawa K."/>
            <person name="de Jong P."/>
            <person name="Lindberg D.R."/>
            <person name="Seaver E.C."/>
            <person name="Weisblat D.A."/>
            <person name="Putnam N.H."/>
            <person name="Grigoriev I.V."/>
            <person name="Rokhsar D.S."/>
        </authorList>
    </citation>
    <scope>NUCLEOTIDE SEQUENCE</scope>
</reference>
<gene>
    <name evidence="2" type="primary">20196915</name>
    <name evidence="1" type="ORF">HELRODRAFT_147572</name>
</gene>
<dbReference type="EMBL" id="KB096502">
    <property type="protein sequence ID" value="ESO04377.1"/>
    <property type="molecule type" value="Genomic_DNA"/>
</dbReference>
<dbReference type="Proteomes" id="UP000015101">
    <property type="component" value="Unassembled WGS sequence"/>
</dbReference>
<dbReference type="EMBL" id="AMQM01004336">
    <property type="status" value="NOT_ANNOTATED_CDS"/>
    <property type="molecule type" value="Genomic_DNA"/>
</dbReference>
<reference evidence="1 3" key="2">
    <citation type="journal article" date="2013" name="Nature">
        <title>Insights into bilaterian evolution from three spiralian genomes.</title>
        <authorList>
            <person name="Simakov O."/>
            <person name="Marletaz F."/>
            <person name="Cho S.J."/>
            <person name="Edsinger-Gonzales E."/>
            <person name="Havlak P."/>
            <person name="Hellsten U."/>
            <person name="Kuo D.H."/>
            <person name="Larsson T."/>
            <person name="Lv J."/>
            <person name="Arendt D."/>
            <person name="Savage R."/>
            <person name="Osoegawa K."/>
            <person name="de Jong P."/>
            <person name="Grimwood J."/>
            <person name="Chapman J.A."/>
            <person name="Shapiro H."/>
            <person name="Aerts A."/>
            <person name="Otillar R.P."/>
            <person name="Terry A.Y."/>
            <person name="Boore J.L."/>
            <person name="Grigoriev I.V."/>
            <person name="Lindberg D.R."/>
            <person name="Seaver E.C."/>
            <person name="Weisblat D.A."/>
            <person name="Putnam N.H."/>
            <person name="Rokhsar D.S."/>
        </authorList>
    </citation>
    <scope>NUCLEOTIDE SEQUENCE</scope>
</reference>
<name>T1EK15_HELRO</name>
<dbReference type="KEGG" id="hro:HELRODRAFT_147572"/>
<accession>T1EK15</accession>
<reference evidence="2" key="3">
    <citation type="submission" date="2015-06" db="UniProtKB">
        <authorList>
            <consortium name="EnsemblMetazoa"/>
        </authorList>
    </citation>
    <scope>IDENTIFICATION</scope>
</reference>
<protein>
    <submittedName>
        <fullName evidence="1 2">Uncharacterized protein</fullName>
    </submittedName>
</protein>
<dbReference type="RefSeq" id="XP_009017646.1">
    <property type="nucleotide sequence ID" value="XM_009019398.1"/>
</dbReference>
<proteinExistence type="predicted"/>
<evidence type="ECO:0000313" key="1">
    <source>
        <dbReference type="EMBL" id="ESO04377.1"/>
    </source>
</evidence>
<dbReference type="GeneID" id="20196915"/>
<evidence type="ECO:0000313" key="2">
    <source>
        <dbReference type="EnsemblMetazoa" id="HelroP147572"/>
    </source>
</evidence>